<keyword evidence="8" id="KW-0407">Ion channel</keyword>
<keyword evidence="2" id="KW-0813">Transport</keyword>
<feature type="transmembrane region" description="Helical" evidence="9">
    <location>
        <begin position="169"/>
        <end position="191"/>
    </location>
</feature>
<dbReference type="InterPro" id="IPR003930">
    <property type="entry name" value="K_chnl_Ca-activ_BK_bsu"/>
</dbReference>
<evidence type="ECO:0000256" key="5">
    <source>
        <dbReference type="ARBA" id="ARBA00023065"/>
    </source>
</evidence>
<keyword evidence="11" id="KW-1185">Reference proteome</keyword>
<evidence type="ECO:0000256" key="3">
    <source>
        <dbReference type="ARBA" id="ARBA00022692"/>
    </source>
</evidence>
<dbReference type="EMBL" id="CALNXJ010000019">
    <property type="protein sequence ID" value="CAH3122645.1"/>
    <property type="molecule type" value="Genomic_DNA"/>
</dbReference>
<gene>
    <name evidence="10" type="ORF">PMEA_00009722</name>
</gene>
<evidence type="ECO:0000256" key="2">
    <source>
        <dbReference type="ARBA" id="ARBA00022448"/>
    </source>
</evidence>
<dbReference type="Pfam" id="PF03185">
    <property type="entry name" value="CaKB"/>
    <property type="match status" value="1"/>
</dbReference>
<dbReference type="GO" id="GO:0008076">
    <property type="term" value="C:voltage-gated potassium channel complex"/>
    <property type="evidence" value="ECO:0007669"/>
    <property type="project" value="TreeGrafter"/>
</dbReference>
<evidence type="ECO:0000256" key="6">
    <source>
        <dbReference type="ARBA" id="ARBA00023136"/>
    </source>
</evidence>
<keyword evidence="3 9" id="KW-0812">Transmembrane</keyword>
<keyword evidence="5" id="KW-0406">Ion transport</keyword>
<evidence type="ECO:0000313" key="11">
    <source>
        <dbReference type="Proteomes" id="UP001159428"/>
    </source>
</evidence>
<evidence type="ECO:0000256" key="8">
    <source>
        <dbReference type="ARBA" id="ARBA00023303"/>
    </source>
</evidence>
<dbReference type="PANTHER" id="PTHR10258">
    <property type="entry name" value="CALCIUM-ACTIVATED POTASSIUM CHANNEL SUBUNIT BETA"/>
    <property type="match status" value="1"/>
</dbReference>
<evidence type="ECO:0000313" key="10">
    <source>
        <dbReference type="EMBL" id="CAH3122645.1"/>
    </source>
</evidence>
<sequence length="227" mass="25614">MNIHRSQQADLIKKVTRVAKGILVTSILSLLLVLVLATLPKIESSRFKLGICSVTATKLITAQDKRLQCDCIKRNTNAKCTIYYPCLQIYVSYNNRSEHDALVVRDRRQITKECSYILRDSECGTTADVYKHVNVFLEQWGSKSSSYKCYHNPRIPARVILINNALSTVLAATLTLISSVGVVIGLLLFCLKKQISLIMFKRVRRFRGNEQLVSLAQGSAIDDEIEY</sequence>
<proteinExistence type="predicted"/>
<evidence type="ECO:0000256" key="4">
    <source>
        <dbReference type="ARBA" id="ARBA00022989"/>
    </source>
</evidence>
<comment type="subcellular location">
    <subcellularLocation>
        <location evidence="1">Membrane</location>
        <topology evidence="1">Multi-pass membrane protein</topology>
    </subcellularLocation>
</comment>
<name>A0AAU9WQQ4_9CNID</name>
<dbReference type="PANTHER" id="PTHR10258:SF12">
    <property type="match status" value="1"/>
</dbReference>
<protein>
    <submittedName>
        <fullName evidence="10">Uncharacterized protein</fullName>
    </submittedName>
</protein>
<evidence type="ECO:0000256" key="9">
    <source>
        <dbReference type="SAM" id="Phobius"/>
    </source>
</evidence>
<dbReference type="GO" id="GO:0005513">
    <property type="term" value="P:detection of calcium ion"/>
    <property type="evidence" value="ECO:0007669"/>
    <property type="project" value="TreeGrafter"/>
</dbReference>
<dbReference type="AlphaFoldDB" id="A0AAU9WQQ4"/>
<feature type="transmembrane region" description="Helical" evidence="9">
    <location>
        <begin position="21"/>
        <end position="39"/>
    </location>
</feature>
<dbReference type="GO" id="GO:0015459">
    <property type="term" value="F:potassium channel regulator activity"/>
    <property type="evidence" value="ECO:0007669"/>
    <property type="project" value="TreeGrafter"/>
</dbReference>
<reference evidence="10 11" key="1">
    <citation type="submission" date="2022-05" db="EMBL/GenBank/DDBJ databases">
        <authorList>
            <consortium name="Genoscope - CEA"/>
            <person name="William W."/>
        </authorList>
    </citation>
    <scope>NUCLEOTIDE SEQUENCE [LARGE SCALE GENOMIC DNA]</scope>
</reference>
<keyword evidence="4 9" id="KW-1133">Transmembrane helix</keyword>
<dbReference type="Proteomes" id="UP001159428">
    <property type="component" value="Unassembled WGS sequence"/>
</dbReference>
<accession>A0AAU9WQQ4</accession>
<comment type="caution">
    <text evidence="10">The sequence shown here is derived from an EMBL/GenBank/DDBJ whole genome shotgun (WGS) entry which is preliminary data.</text>
</comment>
<keyword evidence="7" id="KW-0325">Glycoprotein</keyword>
<organism evidence="10 11">
    <name type="scientific">Pocillopora meandrina</name>
    <dbReference type="NCBI Taxonomy" id="46732"/>
    <lineage>
        <taxon>Eukaryota</taxon>
        <taxon>Metazoa</taxon>
        <taxon>Cnidaria</taxon>
        <taxon>Anthozoa</taxon>
        <taxon>Hexacorallia</taxon>
        <taxon>Scleractinia</taxon>
        <taxon>Astrocoeniina</taxon>
        <taxon>Pocilloporidae</taxon>
        <taxon>Pocillopora</taxon>
    </lineage>
</organism>
<evidence type="ECO:0000256" key="7">
    <source>
        <dbReference type="ARBA" id="ARBA00023180"/>
    </source>
</evidence>
<evidence type="ECO:0000256" key="1">
    <source>
        <dbReference type="ARBA" id="ARBA00004141"/>
    </source>
</evidence>
<dbReference type="GO" id="GO:0015269">
    <property type="term" value="F:calcium-activated potassium channel activity"/>
    <property type="evidence" value="ECO:0007669"/>
    <property type="project" value="InterPro"/>
</dbReference>
<keyword evidence="6 9" id="KW-0472">Membrane</keyword>